<feature type="domain" description="DJ-1/PfpI" evidence="1">
    <location>
        <begin position="2"/>
        <end position="164"/>
    </location>
</feature>
<dbReference type="InterPro" id="IPR052158">
    <property type="entry name" value="INH-QAR"/>
</dbReference>
<dbReference type="GO" id="GO:0006355">
    <property type="term" value="P:regulation of DNA-templated transcription"/>
    <property type="evidence" value="ECO:0007669"/>
    <property type="project" value="TreeGrafter"/>
</dbReference>
<evidence type="ECO:0000313" key="2">
    <source>
        <dbReference type="EMBL" id="MBB3037041.1"/>
    </source>
</evidence>
<keyword evidence="3" id="KW-1185">Reference proteome</keyword>
<reference evidence="2 3" key="1">
    <citation type="submission" date="2020-08" db="EMBL/GenBank/DDBJ databases">
        <title>Sequencing the genomes of 1000 actinobacteria strains.</title>
        <authorList>
            <person name="Klenk H.-P."/>
        </authorList>
    </citation>
    <scope>NUCLEOTIDE SEQUENCE [LARGE SCALE GENOMIC DNA]</scope>
    <source>
        <strain evidence="2 3">DSM 45258</strain>
    </source>
</reference>
<proteinExistence type="predicted"/>
<dbReference type="EMBL" id="JACHWS010000001">
    <property type="protein sequence ID" value="MBB3037041.1"/>
    <property type="molecule type" value="Genomic_DNA"/>
</dbReference>
<dbReference type="RefSeq" id="WP_064442687.1">
    <property type="nucleotide sequence ID" value="NZ_BDDI01000039.1"/>
</dbReference>
<gene>
    <name evidence="2" type="ORF">FHU29_001475</name>
</gene>
<dbReference type="SUPFAM" id="SSF52317">
    <property type="entry name" value="Class I glutamine amidotransferase-like"/>
    <property type="match status" value="1"/>
</dbReference>
<dbReference type="CDD" id="cd03139">
    <property type="entry name" value="GATase1_PfpI_2"/>
    <property type="match status" value="1"/>
</dbReference>
<comment type="caution">
    <text evidence="2">The sequence shown here is derived from an EMBL/GenBank/DDBJ whole genome shotgun (WGS) entry which is preliminary data.</text>
</comment>
<organism evidence="2 3">
    <name type="scientific">Hoyosella altamirensis</name>
    <dbReference type="NCBI Taxonomy" id="616997"/>
    <lineage>
        <taxon>Bacteria</taxon>
        <taxon>Bacillati</taxon>
        <taxon>Actinomycetota</taxon>
        <taxon>Actinomycetes</taxon>
        <taxon>Mycobacteriales</taxon>
        <taxon>Hoyosellaceae</taxon>
        <taxon>Hoyosella</taxon>
    </lineage>
</organism>
<dbReference type="PANTHER" id="PTHR43130:SF2">
    <property type="entry name" value="DJ-1_PFPI DOMAIN-CONTAINING PROTEIN"/>
    <property type="match status" value="1"/>
</dbReference>
<dbReference type="Proteomes" id="UP000567922">
    <property type="component" value="Unassembled WGS sequence"/>
</dbReference>
<dbReference type="AlphaFoldDB" id="A0A839RM80"/>
<dbReference type="PANTHER" id="PTHR43130">
    <property type="entry name" value="ARAC-FAMILY TRANSCRIPTIONAL REGULATOR"/>
    <property type="match status" value="1"/>
</dbReference>
<evidence type="ECO:0000259" key="1">
    <source>
        <dbReference type="Pfam" id="PF01965"/>
    </source>
</evidence>
<evidence type="ECO:0000313" key="3">
    <source>
        <dbReference type="Proteomes" id="UP000567922"/>
    </source>
</evidence>
<dbReference type="InterPro" id="IPR002818">
    <property type="entry name" value="DJ-1/PfpI"/>
</dbReference>
<protein>
    <submittedName>
        <fullName evidence="2">Transcriptional regulator GlxA family with amidase domain</fullName>
    </submittedName>
</protein>
<dbReference type="OrthoDB" id="4265717at2"/>
<dbReference type="InterPro" id="IPR029062">
    <property type="entry name" value="Class_I_gatase-like"/>
</dbReference>
<accession>A0A839RM80</accession>
<name>A0A839RM80_9ACTN</name>
<dbReference type="Gene3D" id="3.40.50.880">
    <property type="match status" value="1"/>
</dbReference>
<dbReference type="Pfam" id="PF01965">
    <property type="entry name" value="DJ-1_PfpI"/>
    <property type="match status" value="1"/>
</dbReference>
<sequence>MQIAIVVYPGMTALDIVGPYEVLRCIPGADLRFVWTEPGPVIADSGVFVMAATHSFDETPAPDIVLIGGSGAASGTIAKNQQLLEWLRRTHETTQWTASVCTGSVVLAAAGLLDGKPATTHWSEMSVLKGLGAQAISDKRIVHTGKIVTGAGVSAGIDLALWLVGRIAGDDVARAAQLVIEYDPQPPYDSGSLQKATAATKRSVAAFVGREAKKLAVTEPRAFLRETTALSELAWRIAVRKARRHSPGRRRARGSSGAA</sequence>